<sequence>MSNSEDGGAKPPSVQGDVDAAVEDDKPANNSAEEGTA</sequence>
<evidence type="ECO:0000313" key="3">
    <source>
        <dbReference type="Proteomes" id="UP000266841"/>
    </source>
</evidence>
<keyword evidence="3" id="KW-1185">Reference proteome</keyword>
<feature type="compositionally biased region" description="Polar residues" evidence="1">
    <location>
        <begin position="28"/>
        <end position="37"/>
    </location>
</feature>
<protein>
    <submittedName>
        <fullName evidence="2">Uncharacterized protein</fullName>
    </submittedName>
</protein>
<reference evidence="2 3" key="1">
    <citation type="journal article" date="2012" name="Genome Biol.">
        <title>Genome and low-iron response of an oceanic diatom adapted to chronic iron limitation.</title>
        <authorList>
            <person name="Lommer M."/>
            <person name="Specht M."/>
            <person name="Roy A.S."/>
            <person name="Kraemer L."/>
            <person name="Andreson R."/>
            <person name="Gutowska M.A."/>
            <person name="Wolf J."/>
            <person name="Bergner S.V."/>
            <person name="Schilhabel M.B."/>
            <person name="Klostermeier U.C."/>
            <person name="Beiko R.G."/>
            <person name="Rosenstiel P."/>
            <person name="Hippler M."/>
            <person name="Laroche J."/>
        </authorList>
    </citation>
    <scope>NUCLEOTIDE SEQUENCE [LARGE SCALE GENOMIC DNA]</scope>
    <source>
        <strain evidence="2 3">CCMP1005</strain>
    </source>
</reference>
<dbReference type="AlphaFoldDB" id="K0RVZ6"/>
<comment type="caution">
    <text evidence="2">The sequence shown here is derived from an EMBL/GenBank/DDBJ whole genome shotgun (WGS) entry which is preliminary data.</text>
</comment>
<gene>
    <name evidence="2" type="ORF">THAOC_23490</name>
</gene>
<evidence type="ECO:0000256" key="1">
    <source>
        <dbReference type="SAM" id="MobiDB-lite"/>
    </source>
</evidence>
<feature type="region of interest" description="Disordered" evidence="1">
    <location>
        <begin position="1"/>
        <end position="37"/>
    </location>
</feature>
<name>K0RVZ6_THAOC</name>
<evidence type="ECO:0000313" key="2">
    <source>
        <dbReference type="EMBL" id="EJK56594.1"/>
    </source>
</evidence>
<dbReference type="Proteomes" id="UP000266841">
    <property type="component" value="Unassembled WGS sequence"/>
</dbReference>
<proteinExistence type="predicted"/>
<dbReference type="OMA" id="WHEAGIG"/>
<dbReference type="EMBL" id="AGNL01031021">
    <property type="protein sequence ID" value="EJK56594.1"/>
    <property type="molecule type" value="Genomic_DNA"/>
</dbReference>
<organism evidence="2 3">
    <name type="scientific">Thalassiosira oceanica</name>
    <name type="common">Marine diatom</name>
    <dbReference type="NCBI Taxonomy" id="159749"/>
    <lineage>
        <taxon>Eukaryota</taxon>
        <taxon>Sar</taxon>
        <taxon>Stramenopiles</taxon>
        <taxon>Ochrophyta</taxon>
        <taxon>Bacillariophyta</taxon>
        <taxon>Coscinodiscophyceae</taxon>
        <taxon>Thalassiosirophycidae</taxon>
        <taxon>Thalassiosirales</taxon>
        <taxon>Thalassiosiraceae</taxon>
        <taxon>Thalassiosira</taxon>
    </lineage>
</organism>
<feature type="non-terminal residue" evidence="2">
    <location>
        <position position="37"/>
    </location>
</feature>
<dbReference type="OrthoDB" id="205128at2759"/>
<accession>K0RVZ6</accession>